<dbReference type="Proteomes" id="UP001501176">
    <property type="component" value="Unassembled WGS sequence"/>
</dbReference>
<keyword evidence="3" id="KW-1185">Reference proteome</keyword>
<proteinExistence type="predicted"/>
<accession>A0ABP3DL01</accession>
<comment type="caution">
    <text evidence="2">The sequence shown here is derived from an EMBL/GenBank/DDBJ whole genome shotgun (WGS) entry which is preliminary data.</text>
</comment>
<dbReference type="InterPro" id="IPR000594">
    <property type="entry name" value="ThiF_NAD_FAD-bd"/>
</dbReference>
<evidence type="ECO:0000313" key="2">
    <source>
        <dbReference type="EMBL" id="GAA0233123.1"/>
    </source>
</evidence>
<dbReference type="Gene3D" id="3.40.50.720">
    <property type="entry name" value="NAD(P)-binding Rossmann-like Domain"/>
    <property type="match status" value="1"/>
</dbReference>
<dbReference type="InterPro" id="IPR035985">
    <property type="entry name" value="Ubiquitin-activating_enz"/>
</dbReference>
<dbReference type="GO" id="GO:0016779">
    <property type="term" value="F:nucleotidyltransferase activity"/>
    <property type="evidence" value="ECO:0007669"/>
    <property type="project" value="UniProtKB-KW"/>
</dbReference>
<organism evidence="2 3">
    <name type="scientific">Castellaniella daejeonensis</name>
    <dbReference type="NCBI Taxonomy" id="659013"/>
    <lineage>
        <taxon>Bacteria</taxon>
        <taxon>Pseudomonadati</taxon>
        <taxon>Pseudomonadota</taxon>
        <taxon>Betaproteobacteria</taxon>
        <taxon>Burkholderiales</taxon>
        <taxon>Alcaligenaceae</taxon>
        <taxon>Castellaniella</taxon>
    </lineage>
</organism>
<dbReference type="CDD" id="cd00757">
    <property type="entry name" value="ThiF_MoeB_HesA_family"/>
    <property type="match status" value="1"/>
</dbReference>
<name>A0ABP3DL01_9BURK</name>
<gene>
    <name evidence="2" type="primary">moeB</name>
    <name evidence="2" type="ORF">GCM10009125_22600</name>
</gene>
<dbReference type="InterPro" id="IPR045886">
    <property type="entry name" value="ThiF/MoeB/HesA"/>
</dbReference>
<protein>
    <submittedName>
        <fullName evidence="2">Molybdopterin-synthase adenylyltransferase MoeB</fullName>
    </submittedName>
</protein>
<dbReference type="Pfam" id="PF00899">
    <property type="entry name" value="ThiF"/>
    <property type="match status" value="1"/>
</dbReference>
<dbReference type="PANTHER" id="PTHR10953:SF102">
    <property type="entry name" value="ADENYLYLTRANSFERASE AND SULFURTRANSFERASE MOCS3"/>
    <property type="match status" value="1"/>
</dbReference>
<evidence type="ECO:0000259" key="1">
    <source>
        <dbReference type="Pfam" id="PF00899"/>
    </source>
</evidence>
<feature type="domain" description="THIF-type NAD/FAD binding fold" evidence="1">
    <location>
        <begin position="15"/>
        <end position="251"/>
    </location>
</feature>
<sequence length="265" mass="27999">MGDASALDDARLTRYARHILLDELGIEGQERLLAARVLIVGAGGLGSPAALYLAAAGVGRITLVDDDVVELSNLQRQVLHAMADLGRPKAESGRDSLLALNPDIHVQALVERLDDARLAALVREADVVLDCSDNFATRHAINRACVAARAPLVSGAAIKFSGQISVYDLRDAQAPCYHCLFPEADDVEELRCATTGVLGPLVGMVGSVQAAEAIKVIAGMGEPLVGRLLSVDALRMQWHTIRFRRDPDCPVCARRGPAAAASPGG</sequence>
<dbReference type="EMBL" id="BAAAFN010000015">
    <property type="protein sequence ID" value="GAA0233123.1"/>
    <property type="molecule type" value="Genomic_DNA"/>
</dbReference>
<dbReference type="PANTHER" id="PTHR10953">
    <property type="entry name" value="UBIQUITIN-ACTIVATING ENZYME E1"/>
    <property type="match status" value="1"/>
</dbReference>
<keyword evidence="2" id="KW-0808">Transferase</keyword>
<dbReference type="NCBIfam" id="NF004281">
    <property type="entry name" value="PRK05690.1"/>
    <property type="match status" value="1"/>
</dbReference>
<dbReference type="SUPFAM" id="SSF69572">
    <property type="entry name" value="Activating enzymes of the ubiquitin-like proteins"/>
    <property type="match status" value="1"/>
</dbReference>
<keyword evidence="2" id="KW-0548">Nucleotidyltransferase</keyword>
<reference evidence="3" key="1">
    <citation type="journal article" date="2019" name="Int. J. Syst. Evol. Microbiol.">
        <title>The Global Catalogue of Microorganisms (GCM) 10K type strain sequencing project: providing services to taxonomists for standard genome sequencing and annotation.</title>
        <authorList>
            <consortium name="The Broad Institute Genomics Platform"/>
            <consortium name="The Broad Institute Genome Sequencing Center for Infectious Disease"/>
            <person name="Wu L."/>
            <person name="Ma J."/>
        </authorList>
    </citation>
    <scope>NUCLEOTIDE SEQUENCE [LARGE SCALE GENOMIC DNA]</scope>
    <source>
        <strain evidence="3">JCM 16240</strain>
    </source>
</reference>
<evidence type="ECO:0000313" key="3">
    <source>
        <dbReference type="Proteomes" id="UP001501176"/>
    </source>
</evidence>